<protein>
    <submittedName>
        <fullName evidence="1">Very-short-patch-repair endonuclease</fullName>
    </submittedName>
</protein>
<reference evidence="1 2" key="1">
    <citation type="submission" date="2021-03" db="EMBL/GenBank/DDBJ databases">
        <title>Sequencing the genomes of 1000 actinobacteria strains.</title>
        <authorList>
            <person name="Klenk H.-P."/>
        </authorList>
    </citation>
    <scope>NUCLEOTIDE SEQUENCE [LARGE SCALE GENOMIC DNA]</scope>
    <source>
        <strain evidence="1 2">DSM 18824</strain>
    </source>
</reference>
<proteinExistence type="predicted"/>
<accession>A0ABS4UDA6</accession>
<dbReference type="RefSeq" id="WP_209692758.1">
    <property type="nucleotide sequence ID" value="NZ_BAAAVU010000029.1"/>
</dbReference>
<dbReference type="EMBL" id="JAGINT010000001">
    <property type="protein sequence ID" value="MBP2349613.1"/>
    <property type="molecule type" value="Genomic_DNA"/>
</dbReference>
<sequence length="290" mass="30870">MTSVVEVLARLGGWSTAAVLVQLTSRRALAAAVRRGEVERLTRGIYGLPGIATDLATAVAYDGVLSHLSAAAIWQLPLLHTPEKPHLILPRNRKARAGPPAVLHWADLPGTDRRARRTSLPRTVLDCARILPFGEALAVADAALATGLMNADELVASAGAMSGPGRPNAVRVAAAAIRFAESFLESILRSLLIEAGVEGFEAQVLVETDGGWVRVDLGNRVALIALEAEGFEFHGSAGKFAADCRRYDDLVAVGWLVLRFTYQQIFGDPRWVVATVMGAVAQRVGVPKNG</sequence>
<dbReference type="InterPro" id="IPR011335">
    <property type="entry name" value="Restrct_endonuc-II-like"/>
</dbReference>
<keyword evidence="2" id="KW-1185">Reference proteome</keyword>
<organism evidence="1 2">
    <name type="scientific">Kribbella aluminosa</name>
    <dbReference type="NCBI Taxonomy" id="416017"/>
    <lineage>
        <taxon>Bacteria</taxon>
        <taxon>Bacillati</taxon>
        <taxon>Actinomycetota</taxon>
        <taxon>Actinomycetes</taxon>
        <taxon>Propionibacteriales</taxon>
        <taxon>Kribbellaceae</taxon>
        <taxon>Kribbella</taxon>
    </lineage>
</organism>
<comment type="caution">
    <text evidence="1">The sequence shown here is derived from an EMBL/GenBank/DDBJ whole genome shotgun (WGS) entry which is preliminary data.</text>
</comment>
<evidence type="ECO:0000313" key="2">
    <source>
        <dbReference type="Proteomes" id="UP000755585"/>
    </source>
</evidence>
<dbReference type="GO" id="GO:0004519">
    <property type="term" value="F:endonuclease activity"/>
    <property type="evidence" value="ECO:0007669"/>
    <property type="project" value="UniProtKB-KW"/>
</dbReference>
<name>A0ABS4UDA6_9ACTN</name>
<gene>
    <name evidence="1" type="ORF">JOF29_000696</name>
</gene>
<keyword evidence="1" id="KW-0540">Nuclease</keyword>
<dbReference type="Proteomes" id="UP000755585">
    <property type="component" value="Unassembled WGS sequence"/>
</dbReference>
<keyword evidence="1" id="KW-0255">Endonuclease</keyword>
<evidence type="ECO:0000313" key="1">
    <source>
        <dbReference type="EMBL" id="MBP2349613.1"/>
    </source>
</evidence>
<dbReference type="SUPFAM" id="SSF52980">
    <property type="entry name" value="Restriction endonuclease-like"/>
    <property type="match status" value="1"/>
</dbReference>
<keyword evidence="1" id="KW-0378">Hydrolase</keyword>